<keyword evidence="4" id="KW-1133">Transmembrane helix</keyword>
<dbReference type="InterPro" id="IPR041100">
    <property type="entry name" value="TQ"/>
</dbReference>
<keyword evidence="8" id="KW-0176">Collagen</keyword>
<accession>C7MLR4</accession>
<evidence type="ECO:0000259" key="7">
    <source>
        <dbReference type="Pfam" id="PF20610"/>
    </source>
</evidence>
<feature type="domain" description="Thioester" evidence="7">
    <location>
        <begin position="46"/>
        <end position="159"/>
    </location>
</feature>
<dbReference type="EMBL" id="CP001682">
    <property type="protein sequence ID" value="ACU93870.1"/>
    <property type="molecule type" value="Genomic_DNA"/>
</dbReference>
<dbReference type="Pfam" id="PF17802">
    <property type="entry name" value="SpaA"/>
    <property type="match status" value="4"/>
</dbReference>
<feature type="domain" description="T-Q ester bond containing" evidence="6">
    <location>
        <begin position="1063"/>
        <end position="1165"/>
    </location>
</feature>
<keyword evidence="3" id="KW-0732">Signal</keyword>
<sequence length="1207" mass="129591">MRFGWVIRCRWRIALAGALICALACCGCFFVFHTTLEQAFASESASLEVGADIFYGGYSTNWLSVEGSMAYCAHPEKQTPPAGSYEKQEIVATNGRTDEVRADLWFGFGGPGFDASWWPTTWYDGSAMTDERYAALTHIIVAEAYNDSAIAALKGTSQQFRTWARAEVLGYDEEGLVSNEQATARIIAAHLHDVPSAFTTFALHTGSSTQDIVSFAPVGSLELHKISSHESVSAGNPCYSLEGATYEVRAASGEVVGTLTTDADGYAHLEGLLAGSYTVKETTPSKGMALDRSEYSVEVVSGSTTLVNGSTVSDTPQMNPIEIALRKVDSSMGAGLSQGAATLAHARFSFQYYAGFFDTADAARASGVPLRSWVFETDSEGVCRYRTDDQVEGDALYTDENGTEALPLGTVVIEEVKAPLGYVLPSEAQRTFCVQITSDGVDSHVSSFAAPACPEQPIRGDFRLIKEAPTALSDNPQEQQRVLVEGVLFQVINDNEQPVISPETGALCQTGEVVCTIKTDESGQASTRASETNGWATPAGWTGALPFGTYRIHEVIPNQTADRFKAKYGKTLLTVPDWKVSIQSDGAWDPPTLVLDRIPQTPLRIEKVDAESGKRIPLPCTFSLYKEDGRVVEYIDRTTGQSKSEWTTNDAGEIQLPMLLEEGIYELHEIQAPEGYLINKEPIRFDVQGFRDWDNPLTVTCVDNQPRARLRVVKTDSDTGQVVAGATYRLKAQKDIVSADGTIHANAGDEIGQMATDSQGVAIFDGLRLGSYAVEEVAPAAGYARDTAIKTVELAYAGQETALVETDCPVTDSRTRVIVRKVSAKDTDKGLPQARFSVTKLDSGTVTEIETDESGNASLDGLSPGVYRVKEEAAPHGYALDTEQERTFTVDNQGFVHLDEAAAHSSETTSVEHAPVAQLTLTFSNEPIELASDASDQESGSHEGQARAEASIIDAVSYSGLEAGKNYRLVGTLMDCETGEVLSINGMPITAETTFSAQHSSGSVETVFSFDASGLAGKSVVAYETCFLGDSVVAMHEDIADTRQMVHFIDISTAARDGGSDGSGTRSVIDAVSYRGLEPGKTYRMIASLVDADSAAPLTARDGLPATGEASFTPDAPDGSVDVTLSIREQEVSGKRAVVFERLVDEKGHVIATHEDIQSAEQTVSFVDKPGFSLPKTGDYLIGILCVLSLAIGASLVLFVVRRRGIH</sequence>
<dbReference type="NCBIfam" id="NF033903">
    <property type="entry name" value="VaFE_rpt"/>
    <property type="match status" value="2"/>
</dbReference>
<evidence type="ECO:0000256" key="2">
    <source>
        <dbReference type="ARBA" id="ARBA00022525"/>
    </source>
</evidence>
<dbReference type="Pfam" id="PF18202">
    <property type="entry name" value="TQ"/>
    <property type="match status" value="2"/>
</dbReference>
<dbReference type="Gene3D" id="2.60.40.10">
    <property type="entry name" value="Immunoglobulins"/>
    <property type="match status" value="5"/>
</dbReference>
<feature type="domain" description="T-Q ester bond containing" evidence="6">
    <location>
        <begin position="930"/>
        <end position="1047"/>
    </location>
</feature>
<dbReference type="eggNOG" id="COG4932">
    <property type="taxonomic scope" value="Bacteria"/>
</dbReference>
<dbReference type="PANTHER" id="PTHR36108">
    <property type="entry name" value="COLOSSIN-B-RELATED"/>
    <property type="match status" value="1"/>
</dbReference>
<evidence type="ECO:0000313" key="8">
    <source>
        <dbReference type="EMBL" id="ACU93870.1"/>
    </source>
</evidence>
<evidence type="ECO:0000256" key="3">
    <source>
        <dbReference type="ARBA" id="ARBA00022729"/>
    </source>
</evidence>
<dbReference type="PANTHER" id="PTHR36108:SF13">
    <property type="entry name" value="COLOSSIN-B-RELATED"/>
    <property type="match status" value="1"/>
</dbReference>
<dbReference type="STRING" id="469378.Ccur_01370"/>
<dbReference type="InterPro" id="IPR013783">
    <property type="entry name" value="Ig-like_fold"/>
</dbReference>
<dbReference type="Proteomes" id="UP000000954">
    <property type="component" value="Chromosome"/>
</dbReference>
<dbReference type="AlphaFoldDB" id="C7MLR4"/>
<protein>
    <submittedName>
        <fullName evidence="8">Putative collagen-binding protein</fullName>
    </submittedName>
</protein>
<feature type="domain" description="SpaA-like prealbumin fold" evidence="5">
    <location>
        <begin position="710"/>
        <end position="798"/>
    </location>
</feature>
<feature type="domain" description="SpaA-like prealbumin fold" evidence="5">
    <location>
        <begin position="603"/>
        <end position="688"/>
    </location>
</feature>
<keyword evidence="2" id="KW-0964">Secreted</keyword>
<dbReference type="OrthoDB" id="3169232at2"/>
<evidence type="ECO:0000256" key="4">
    <source>
        <dbReference type="SAM" id="Phobius"/>
    </source>
</evidence>
<comment type="similarity">
    <text evidence="1">Belongs to the serine-aspartate repeat-containing protein (SDr) family.</text>
</comment>
<dbReference type="RefSeq" id="WP_012802559.1">
    <property type="nucleotide sequence ID" value="NC_013170.1"/>
</dbReference>
<dbReference type="HOGENOM" id="CLU_004783_1_0_11"/>
<keyword evidence="4" id="KW-0472">Membrane</keyword>
<evidence type="ECO:0000259" key="6">
    <source>
        <dbReference type="Pfam" id="PF18202"/>
    </source>
</evidence>
<dbReference type="KEGG" id="ccu:Ccur_01370"/>
<dbReference type="InterPro" id="IPR046751">
    <property type="entry name" value="TED_2"/>
</dbReference>
<dbReference type="Gene3D" id="2.60.40.3930">
    <property type="match status" value="2"/>
</dbReference>
<name>C7MLR4_CRYCD</name>
<gene>
    <name evidence="8" type="ordered locus">Ccur_01370</name>
</gene>
<dbReference type="InterPro" id="IPR041033">
    <property type="entry name" value="SpaA_PFL_dom_1"/>
</dbReference>
<keyword evidence="4" id="KW-0812">Transmembrane</keyword>
<keyword evidence="9" id="KW-1185">Reference proteome</keyword>
<reference evidence="8 9" key="1">
    <citation type="journal article" date="2009" name="Stand. Genomic Sci.">
        <title>Complete genome sequence of Cryptobacterium curtum type strain (12-3).</title>
        <authorList>
            <person name="Mavrommatis K."/>
            <person name="Pukall R."/>
            <person name="Rohde C."/>
            <person name="Chen F."/>
            <person name="Sims D."/>
            <person name="Brettin T."/>
            <person name="Kuske C."/>
            <person name="Detter J.C."/>
            <person name="Han C."/>
            <person name="Lapidus A."/>
            <person name="Copeland A."/>
            <person name="Glavina Del Rio T."/>
            <person name="Nolan M."/>
            <person name="Lucas S."/>
            <person name="Tice H."/>
            <person name="Cheng J.F."/>
            <person name="Bruce D."/>
            <person name="Goodwin L."/>
            <person name="Pitluck S."/>
            <person name="Ovchinnikova G."/>
            <person name="Pati A."/>
            <person name="Ivanova N."/>
            <person name="Chen A."/>
            <person name="Palaniappan K."/>
            <person name="Chain P."/>
            <person name="D'haeseleer P."/>
            <person name="Goker M."/>
            <person name="Bristow J."/>
            <person name="Eisen J.A."/>
            <person name="Markowitz V."/>
            <person name="Hugenholtz P."/>
            <person name="Rohde M."/>
            <person name="Klenk H.P."/>
            <person name="Kyrpides N.C."/>
        </authorList>
    </citation>
    <scope>NUCLEOTIDE SEQUENCE [LARGE SCALE GENOMIC DNA]</scope>
    <source>
        <strain evidence="9">ATCC 700683 / DSM 15641 / 12-3</strain>
    </source>
</reference>
<feature type="transmembrane region" description="Helical" evidence="4">
    <location>
        <begin position="1180"/>
        <end position="1201"/>
    </location>
</feature>
<proteinExistence type="inferred from homology"/>
<feature type="domain" description="SpaA-like prealbumin fold" evidence="5">
    <location>
        <begin position="817"/>
        <end position="894"/>
    </location>
</feature>
<organism evidence="8 9">
    <name type="scientific">Cryptobacterium curtum (strain ATCC 700683 / DSM 15641 / CCUG 43107 / 12-3)</name>
    <dbReference type="NCBI Taxonomy" id="469378"/>
    <lineage>
        <taxon>Bacteria</taxon>
        <taxon>Bacillati</taxon>
        <taxon>Actinomycetota</taxon>
        <taxon>Coriobacteriia</taxon>
        <taxon>Eggerthellales</taxon>
        <taxon>Eggerthellaceae</taxon>
        <taxon>Cryptobacterium</taxon>
    </lineage>
</organism>
<dbReference type="Pfam" id="PF20610">
    <property type="entry name" value="TED_2"/>
    <property type="match status" value="1"/>
</dbReference>
<dbReference type="SUPFAM" id="SSF49478">
    <property type="entry name" value="Cna protein B-type domain"/>
    <property type="match status" value="2"/>
</dbReference>
<evidence type="ECO:0000313" key="9">
    <source>
        <dbReference type="Proteomes" id="UP000000954"/>
    </source>
</evidence>
<evidence type="ECO:0000259" key="5">
    <source>
        <dbReference type="Pfam" id="PF17802"/>
    </source>
</evidence>
<evidence type="ECO:0000256" key="1">
    <source>
        <dbReference type="ARBA" id="ARBA00007257"/>
    </source>
</evidence>
<dbReference type="GO" id="GO:0005975">
    <property type="term" value="P:carbohydrate metabolic process"/>
    <property type="evidence" value="ECO:0007669"/>
    <property type="project" value="UniProtKB-ARBA"/>
</dbReference>
<feature type="domain" description="SpaA-like prealbumin fold" evidence="5">
    <location>
        <begin position="240"/>
        <end position="305"/>
    </location>
</feature>